<gene>
    <name evidence="1" type="ORF">UFOVP1043_70</name>
</gene>
<evidence type="ECO:0000313" key="1">
    <source>
        <dbReference type="EMBL" id="CAB4180632.1"/>
    </source>
</evidence>
<dbReference type="EMBL" id="LR797001">
    <property type="protein sequence ID" value="CAB4180632.1"/>
    <property type="molecule type" value="Genomic_DNA"/>
</dbReference>
<proteinExistence type="predicted"/>
<reference evidence="1" key="1">
    <citation type="submission" date="2020-05" db="EMBL/GenBank/DDBJ databases">
        <authorList>
            <person name="Chiriac C."/>
            <person name="Salcher M."/>
            <person name="Ghai R."/>
            <person name="Kavagutti S V."/>
        </authorList>
    </citation>
    <scope>NUCLEOTIDE SEQUENCE</scope>
</reference>
<organism evidence="1">
    <name type="scientific">uncultured Caudovirales phage</name>
    <dbReference type="NCBI Taxonomy" id="2100421"/>
    <lineage>
        <taxon>Viruses</taxon>
        <taxon>Duplodnaviria</taxon>
        <taxon>Heunggongvirae</taxon>
        <taxon>Uroviricota</taxon>
        <taxon>Caudoviricetes</taxon>
        <taxon>Peduoviridae</taxon>
        <taxon>Maltschvirus</taxon>
        <taxon>Maltschvirus maltsch</taxon>
    </lineage>
</organism>
<name>A0A6J5QAR1_9CAUD</name>
<protein>
    <submittedName>
        <fullName evidence="1">Uncharacterized protein</fullName>
    </submittedName>
</protein>
<accession>A0A6J5QAR1</accession>
<sequence length="81" mass="9002">MNTQNVMACIIISMLFGFATGYATGTQDNGKFTIHKTRSGMFIVDDTTSNKGKAEAKIYEVLELPTNKKSFQNDNAEVEFK</sequence>